<dbReference type="Pfam" id="PF03480">
    <property type="entry name" value="DctP"/>
    <property type="match status" value="1"/>
</dbReference>
<evidence type="ECO:0000256" key="2">
    <source>
        <dbReference type="SAM" id="SignalP"/>
    </source>
</evidence>
<accession>A0A2H1L6Y4</accession>
<keyword evidence="4" id="KW-1185">Reference proteome</keyword>
<reference evidence="4" key="1">
    <citation type="submission" date="2017-03" db="EMBL/GenBank/DDBJ databases">
        <authorList>
            <person name="Monnet C."/>
        </authorList>
    </citation>
    <scope>NUCLEOTIDE SEQUENCE [LARGE SCALE GENOMIC DNA]</scope>
    <source>
        <strain evidence="4">SJ5-8</strain>
    </source>
</reference>
<dbReference type="OrthoDB" id="9815946at2"/>
<dbReference type="GO" id="GO:0055085">
    <property type="term" value="P:transmembrane transport"/>
    <property type="evidence" value="ECO:0007669"/>
    <property type="project" value="InterPro"/>
</dbReference>
<evidence type="ECO:0000313" key="3">
    <source>
        <dbReference type="EMBL" id="SMY12658.1"/>
    </source>
</evidence>
<dbReference type="InterPro" id="IPR038404">
    <property type="entry name" value="TRAP_DctP_sf"/>
</dbReference>
<dbReference type="PROSITE" id="PS51257">
    <property type="entry name" value="PROKAR_LIPOPROTEIN"/>
    <property type="match status" value="1"/>
</dbReference>
<proteinExistence type="predicted"/>
<dbReference type="AlphaFoldDB" id="A0A2H1L6Y4"/>
<evidence type="ECO:0000313" key="4">
    <source>
        <dbReference type="Proteomes" id="UP000234462"/>
    </source>
</evidence>
<dbReference type="EMBL" id="FXZM01000011">
    <property type="protein sequence ID" value="SMY12658.1"/>
    <property type="molecule type" value="Genomic_DNA"/>
</dbReference>
<dbReference type="RefSeq" id="WP_101589592.1">
    <property type="nucleotide sequence ID" value="NZ_FXZM01000011.1"/>
</dbReference>
<feature type="signal peptide" evidence="2">
    <location>
        <begin position="1"/>
        <end position="30"/>
    </location>
</feature>
<organism evidence="3 4">
    <name type="scientific">Brevibacterium jeotgali</name>
    <dbReference type="NCBI Taxonomy" id="1262550"/>
    <lineage>
        <taxon>Bacteria</taxon>
        <taxon>Bacillati</taxon>
        <taxon>Actinomycetota</taxon>
        <taxon>Actinomycetes</taxon>
        <taxon>Micrococcales</taxon>
        <taxon>Brevibacteriaceae</taxon>
        <taxon>Brevibacterium</taxon>
    </lineage>
</organism>
<sequence length="430" mass="45981">MKHSRMDLRRGRALAAAAATAIVLSGCAGGAGGGSSAGAGGGSGDGYEHGATPEEIQEVFEDVDPVTITYQPSAQSSEGIDAYRAEAFIENLETLSGGKITVETTYGQGIAGYTELPDALVDGRVDIAYMLPIYQPDEFPVFQAWVTGTTLTGASPLVDEIAANAAIGELTYDDENLMSEFRDRGIEPLNMFNSAGAVFALCGEEHVSPDDWDGNQVRASSQAQTAQLNALSASPVSLQYTETFEALQRGTVDCTLSTTLAADAAGFLEVAPHIAYTSEVTFARGPGGVYAGSAWESWPLAVQQLVFDSMQDEFVQARRGDLDANHIAAEMVREEGGSFTEMDDGLQDDLQSASEGLVEEEVSEGLLPEGSADAIPESVDKWRGIAAELGYEDEGSFEDFDEWYSMEDEDYLEPMGEKFFNEVMLPHRPS</sequence>
<dbReference type="Gene3D" id="3.40.190.170">
    <property type="entry name" value="Bacterial extracellular solute-binding protein, family 7"/>
    <property type="match status" value="1"/>
</dbReference>
<feature type="chain" id="PRO_5013970950" evidence="2">
    <location>
        <begin position="31"/>
        <end position="430"/>
    </location>
</feature>
<dbReference type="Proteomes" id="UP000234462">
    <property type="component" value="Unassembled WGS sequence"/>
</dbReference>
<dbReference type="PANTHER" id="PTHR33376:SF15">
    <property type="entry name" value="BLL6794 PROTEIN"/>
    <property type="match status" value="1"/>
</dbReference>
<gene>
    <name evidence="3" type="ORF">BJEO58_02258</name>
</gene>
<name>A0A2H1L6Y4_9MICO</name>
<evidence type="ECO:0000256" key="1">
    <source>
        <dbReference type="ARBA" id="ARBA00022729"/>
    </source>
</evidence>
<dbReference type="PANTHER" id="PTHR33376">
    <property type="match status" value="1"/>
</dbReference>
<dbReference type="InterPro" id="IPR018389">
    <property type="entry name" value="DctP_fam"/>
</dbReference>
<keyword evidence="1 2" id="KW-0732">Signal</keyword>
<protein>
    <submittedName>
        <fullName evidence="3">TRAP-type C4-dicarboxylate transport system, substrate-binding protein</fullName>
    </submittedName>
</protein>